<dbReference type="OrthoDB" id="71227at2759"/>
<evidence type="ECO:0000256" key="5">
    <source>
        <dbReference type="ARBA" id="ARBA00022763"/>
    </source>
</evidence>
<evidence type="ECO:0000256" key="6">
    <source>
        <dbReference type="ARBA" id="ARBA00022853"/>
    </source>
</evidence>
<evidence type="ECO:0000256" key="3">
    <source>
        <dbReference type="ARBA" id="ARBA00022574"/>
    </source>
</evidence>
<feature type="domain" description="CAF1B/HIR1 beta-propeller" evidence="10">
    <location>
        <begin position="54"/>
        <end position="425"/>
    </location>
</feature>
<accession>X6N843</accession>
<dbReference type="EMBL" id="ASPP01010737">
    <property type="protein sequence ID" value="ETO22440.1"/>
    <property type="molecule type" value="Genomic_DNA"/>
</dbReference>
<reference evidence="11 12" key="1">
    <citation type="journal article" date="2013" name="Curr. Biol.">
        <title>The Genome of the Foraminiferan Reticulomyxa filosa.</title>
        <authorList>
            <person name="Glockner G."/>
            <person name="Hulsmann N."/>
            <person name="Schleicher M."/>
            <person name="Noegel A.A."/>
            <person name="Eichinger L."/>
            <person name="Gallinger C."/>
            <person name="Pawlowski J."/>
            <person name="Sierra R."/>
            <person name="Euteneuer U."/>
            <person name="Pillet L."/>
            <person name="Moustafa A."/>
            <person name="Platzer M."/>
            <person name="Groth M."/>
            <person name="Szafranski K."/>
            <person name="Schliwa M."/>
        </authorList>
    </citation>
    <scope>NUCLEOTIDE SEQUENCE [LARGE SCALE GENOMIC DNA]</scope>
</reference>
<name>X6N843_RETFI</name>
<evidence type="ECO:0000256" key="9">
    <source>
        <dbReference type="PROSITE-ProRule" id="PRU00221"/>
    </source>
</evidence>
<evidence type="ECO:0000313" key="12">
    <source>
        <dbReference type="Proteomes" id="UP000023152"/>
    </source>
</evidence>
<protein>
    <recommendedName>
        <fullName evidence="10">CAF1B/HIR1 beta-propeller domain-containing protein</fullName>
    </recommendedName>
</protein>
<dbReference type="InterPro" id="IPR001680">
    <property type="entry name" value="WD40_rpt"/>
</dbReference>
<evidence type="ECO:0000256" key="8">
    <source>
        <dbReference type="ARBA" id="ARBA00023242"/>
    </source>
</evidence>
<dbReference type="GO" id="GO:0006334">
    <property type="term" value="P:nucleosome assembly"/>
    <property type="evidence" value="ECO:0007669"/>
    <property type="project" value="TreeGrafter"/>
</dbReference>
<dbReference type="InterPro" id="IPR019775">
    <property type="entry name" value="WD40_repeat_CS"/>
</dbReference>
<dbReference type="PROSITE" id="PS00678">
    <property type="entry name" value="WD_REPEATS_1"/>
    <property type="match status" value="1"/>
</dbReference>
<comment type="subcellular location">
    <subcellularLocation>
        <location evidence="1">Nucleus</location>
    </subcellularLocation>
</comment>
<sequence>MKMLKFSEALFCYKNCQGFEWNHFDKMLLQKNLVAKRPVLEKNKRKDMPNIVIYNVCTHSTEDLNSVARPTPALVSCHPTKKMCMATAGGDFHVSVWDMCDTTMYKSGLHQLVSLKGHTCMINSIDWYKGNKSESTDGKPADYLASGGDDGKLIIWDVTNEKQLKQKRFEKEELSDVLWVNSSDELIVSTVCGGIYILSAFPDITLLQTMSLSKTFIQGVSFDMHNFLVVQTANSCRVIKKKIEKEEKTSDKVRFESKNPGNALTLFPTSKQHLFAGNVATLRRKPCFSPDGMYLCASGGQIRFDDNIWGAVHLFHRSNFSKKVSSYVIREDNRVRVCKFSPRTYPCDKENTDKDSLNSKYGMTYSMRFAAITRSSVYVFDTSQSHPLLYWRDKDARDFFDVDWNCDGSILLVTDSEGFITAIRF</sequence>
<keyword evidence="4" id="KW-0677">Repeat</keyword>
<evidence type="ECO:0000313" key="11">
    <source>
        <dbReference type="EMBL" id="ETO22440.1"/>
    </source>
</evidence>
<evidence type="ECO:0000256" key="1">
    <source>
        <dbReference type="ARBA" id="ARBA00004123"/>
    </source>
</evidence>
<keyword evidence="6" id="KW-0156">Chromatin regulator</keyword>
<comment type="caution">
    <text evidence="11">The sequence shown here is derived from an EMBL/GenBank/DDBJ whole genome shotgun (WGS) entry which is preliminary data.</text>
</comment>
<dbReference type="GO" id="GO:0006335">
    <property type="term" value="P:DNA replication-dependent chromatin assembly"/>
    <property type="evidence" value="ECO:0007669"/>
    <property type="project" value="InterPro"/>
</dbReference>
<organism evidence="11 12">
    <name type="scientific">Reticulomyxa filosa</name>
    <dbReference type="NCBI Taxonomy" id="46433"/>
    <lineage>
        <taxon>Eukaryota</taxon>
        <taxon>Sar</taxon>
        <taxon>Rhizaria</taxon>
        <taxon>Retaria</taxon>
        <taxon>Foraminifera</taxon>
        <taxon>Monothalamids</taxon>
        <taxon>Reticulomyxidae</taxon>
        <taxon>Reticulomyxa</taxon>
    </lineage>
</organism>
<dbReference type="PROSITE" id="PS50082">
    <property type="entry name" value="WD_REPEATS_2"/>
    <property type="match status" value="1"/>
</dbReference>
<dbReference type="InterPro" id="IPR055410">
    <property type="entry name" value="Beta-prop_CAF1B_HIR1"/>
</dbReference>
<feature type="repeat" description="WD" evidence="9">
    <location>
        <begin position="143"/>
        <end position="166"/>
    </location>
</feature>
<evidence type="ECO:0000256" key="7">
    <source>
        <dbReference type="ARBA" id="ARBA00023204"/>
    </source>
</evidence>
<dbReference type="GO" id="GO:0005634">
    <property type="term" value="C:nucleus"/>
    <property type="evidence" value="ECO:0007669"/>
    <property type="project" value="UniProtKB-SubCell"/>
</dbReference>
<dbReference type="AlphaFoldDB" id="X6N843"/>
<evidence type="ECO:0000256" key="2">
    <source>
        <dbReference type="ARBA" id="ARBA00007306"/>
    </source>
</evidence>
<keyword evidence="12" id="KW-1185">Reference proteome</keyword>
<keyword evidence="8" id="KW-0539">Nucleus</keyword>
<comment type="similarity">
    <text evidence="2">Belongs to the WD repeat HIR1 family.</text>
</comment>
<dbReference type="GO" id="GO:0006281">
    <property type="term" value="P:DNA repair"/>
    <property type="evidence" value="ECO:0007669"/>
    <property type="project" value="UniProtKB-KW"/>
</dbReference>
<dbReference type="PANTHER" id="PTHR15271:SF4">
    <property type="entry name" value="CHROMATIN ASSEMBLY FACTOR 1 SUBUNIT B"/>
    <property type="match status" value="1"/>
</dbReference>
<dbReference type="Gene3D" id="2.130.10.10">
    <property type="entry name" value="YVTN repeat-like/Quinoprotein amine dehydrogenase"/>
    <property type="match status" value="1"/>
</dbReference>
<keyword evidence="5" id="KW-0227">DNA damage</keyword>
<keyword evidence="7" id="KW-0234">DNA repair</keyword>
<dbReference type="GO" id="GO:0033186">
    <property type="term" value="C:CAF-1 complex"/>
    <property type="evidence" value="ECO:0007669"/>
    <property type="project" value="TreeGrafter"/>
</dbReference>
<gene>
    <name evidence="11" type="ORF">RFI_14757</name>
</gene>
<dbReference type="SUPFAM" id="SSF50978">
    <property type="entry name" value="WD40 repeat-like"/>
    <property type="match status" value="1"/>
</dbReference>
<proteinExistence type="inferred from homology"/>
<dbReference type="InterPro" id="IPR045145">
    <property type="entry name" value="PTHR15271"/>
</dbReference>
<dbReference type="PANTHER" id="PTHR15271">
    <property type="entry name" value="CHROMATIN ASSEMBLY FACTOR 1 SUBUNIT B"/>
    <property type="match status" value="1"/>
</dbReference>
<evidence type="ECO:0000256" key="4">
    <source>
        <dbReference type="ARBA" id="ARBA00022737"/>
    </source>
</evidence>
<dbReference type="Pfam" id="PF24105">
    <property type="entry name" value="Beta-prop_CAF1B_HIR1"/>
    <property type="match status" value="1"/>
</dbReference>
<dbReference type="InterPro" id="IPR036322">
    <property type="entry name" value="WD40_repeat_dom_sf"/>
</dbReference>
<dbReference type="SMART" id="SM00320">
    <property type="entry name" value="WD40"/>
    <property type="match status" value="2"/>
</dbReference>
<dbReference type="InterPro" id="IPR015943">
    <property type="entry name" value="WD40/YVTN_repeat-like_dom_sf"/>
</dbReference>
<evidence type="ECO:0000259" key="10">
    <source>
        <dbReference type="Pfam" id="PF24105"/>
    </source>
</evidence>
<dbReference type="Proteomes" id="UP000023152">
    <property type="component" value="Unassembled WGS sequence"/>
</dbReference>
<keyword evidence="3 9" id="KW-0853">WD repeat</keyword>